<dbReference type="Proteomes" id="UP000198844">
    <property type="component" value="Unassembled WGS sequence"/>
</dbReference>
<dbReference type="AlphaFoldDB" id="A0A1I7EKN1"/>
<accession>A0A1I7EKN1</accession>
<evidence type="ECO:0000256" key="1">
    <source>
        <dbReference type="SAM" id="MobiDB-lite"/>
    </source>
</evidence>
<evidence type="ECO:0000313" key="3">
    <source>
        <dbReference type="EMBL" id="SFU24455.1"/>
    </source>
</evidence>
<feature type="compositionally biased region" description="Basic and acidic residues" evidence="1">
    <location>
        <begin position="233"/>
        <end position="242"/>
    </location>
</feature>
<keyword evidence="2" id="KW-0472">Membrane</keyword>
<feature type="region of interest" description="Disordered" evidence="1">
    <location>
        <begin position="209"/>
        <end position="242"/>
    </location>
</feature>
<name>A0A1I7EKN1_9BURK</name>
<keyword evidence="2" id="KW-1133">Transmembrane helix</keyword>
<protein>
    <submittedName>
        <fullName evidence="3">Type IV pilus assembly protein PilN</fullName>
    </submittedName>
</protein>
<feature type="transmembrane region" description="Helical" evidence="2">
    <location>
        <begin position="51"/>
        <end position="74"/>
    </location>
</feature>
<keyword evidence="2" id="KW-0812">Transmembrane</keyword>
<sequence>MMRGLPPRLAPAAPDTRASTRGVRFTQPWLGGFNLLPYRQRNARLARRRRLLEWFVAALTGFAAVFALVGWQAFERARLDARRASVEQSLAQLAEPLAEHARLLRVQDEQRKSVARAMNLSEPLTHLRDLLDALSFEPGDGVVLQQMRQREHETELLATSRGHTASAEWLKRLSAIRGVKGAEVSDLRRSASRSSPVAAASVSGPIEFGAHLRWGDPPKKTAHTSGLAAQRHMKSEQSGDTK</sequence>
<evidence type="ECO:0000313" key="4">
    <source>
        <dbReference type="Proteomes" id="UP000198844"/>
    </source>
</evidence>
<gene>
    <name evidence="3" type="ORF">SAMN05192563_102746</name>
</gene>
<feature type="region of interest" description="Disordered" evidence="1">
    <location>
        <begin position="1"/>
        <end position="20"/>
    </location>
</feature>
<evidence type="ECO:0000256" key="2">
    <source>
        <dbReference type="SAM" id="Phobius"/>
    </source>
</evidence>
<feature type="compositionally biased region" description="Low complexity" evidence="1">
    <location>
        <begin position="1"/>
        <end position="17"/>
    </location>
</feature>
<proteinExistence type="predicted"/>
<dbReference type="RefSeq" id="WP_425270755.1">
    <property type="nucleotide sequence ID" value="NZ_FPBH01000027.1"/>
</dbReference>
<organism evidence="3 4">
    <name type="scientific">Paraburkholderia aspalathi</name>
    <dbReference type="NCBI Taxonomy" id="1324617"/>
    <lineage>
        <taxon>Bacteria</taxon>
        <taxon>Pseudomonadati</taxon>
        <taxon>Pseudomonadota</taxon>
        <taxon>Betaproteobacteria</taxon>
        <taxon>Burkholderiales</taxon>
        <taxon>Burkholderiaceae</taxon>
        <taxon>Paraburkholderia</taxon>
    </lineage>
</organism>
<dbReference type="EMBL" id="FPBH01000027">
    <property type="protein sequence ID" value="SFU24455.1"/>
    <property type="molecule type" value="Genomic_DNA"/>
</dbReference>
<reference evidence="3 4" key="1">
    <citation type="submission" date="2016-10" db="EMBL/GenBank/DDBJ databases">
        <authorList>
            <person name="de Groot N.N."/>
        </authorList>
    </citation>
    <scope>NUCLEOTIDE SEQUENCE [LARGE SCALE GENOMIC DNA]</scope>
    <source>
        <strain evidence="3 4">LMG 27731</strain>
    </source>
</reference>